<dbReference type="SUPFAM" id="SSF52266">
    <property type="entry name" value="SGNH hydrolase"/>
    <property type="match status" value="1"/>
</dbReference>
<gene>
    <name evidence="2" type="ORF">EHW97_03625</name>
</gene>
<dbReference type="OrthoDB" id="2060945at2"/>
<dbReference type="Gene3D" id="2.60.120.260">
    <property type="entry name" value="Galactose-binding domain-like"/>
    <property type="match status" value="1"/>
</dbReference>
<accession>A0A3N6YHS2</accession>
<comment type="caution">
    <text evidence="2">The sequence shown here is derived from an EMBL/GenBank/DDBJ whole genome shotgun (WGS) entry which is preliminary data.</text>
</comment>
<name>A0A3N6YHS2_9ACTN</name>
<dbReference type="Gene3D" id="3.40.50.1110">
    <property type="entry name" value="SGNH hydrolase"/>
    <property type="match status" value="1"/>
</dbReference>
<organism evidence="2 3">
    <name type="scientific">Aeromicrobium camelliae</name>
    <dbReference type="NCBI Taxonomy" id="1538144"/>
    <lineage>
        <taxon>Bacteria</taxon>
        <taxon>Bacillati</taxon>
        <taxon>Actinomycetota</taxon>
        <taxon>Actinomycetes</taxon>
        <taxon>Propionibacteriales</taxon>
        <taxon>Nocardioidaceae</taxon>
        <taxon>Aeromicrobium</taxon>
    </lineage>
</organism>
<dbReference type="RefSeq" id="WP_124235799.1">
    <property type="nucleotide sequence ID" value="NZ_JBHUFI010000009.1"/>
</dbReference>
<dbReference type="Pfam" id="PF14606">
    <property type="entry name" value="Lipase_GDSL_3"/>
    <property type="match status" value="1"/>
</dbReference>
<feature type="domain" description="SGNH hydrolase-type esterase" evidence="1">
    <location>
        <begin position="169"/>
        <end position="269"/>
    </location>
</feature>
<evidence type="ECO:0000313" key="2">
    <source>
        <dbReference type="EMBL" id="RQN09344.1"/>
    </source>
</evidence>
<evidence type="ECO:0000259" key="1">
    <source>
        <dbReference type="Pfam" id="PF14606"/>
    </source>
</evidence>
<proteinExistence type="predicted"/>
<dbReference type="AlphaFoldDB" id="A0A3N6YHS2"/>
<evidence type="ECO:0000313" key="3">
    <source>
        <dbReference type="Proteomes" id="UP000275225"/>
    </source>
</evidence>
<sequence>MRSTPFSPALLRGFVAELESTIRGLRVHRLPAWVRSQFPDGQLLAMEQQPSGVRVALRTSATRIELETHSTRIGFRGAERPRGRIDVWIDGELALSDPLTGGDLLETDLLTGESAMHGGPAHVTTLSGLPSRSKCVELWLPHNESIELVDLRTDAPVAPLEADGVPVWVHYGSSISQGSNAATPSRIWPAVAARRLGVSLHNLGLGGSAMVDPFIARTIRDATADLISLKLGINVVNLDAMRLRTFVPAVHGFLDTIRDGHPTTPLYLVSPVFCGIHETTPGPGSVDVATLGSDQVKFTATGQEGDTALGRLSLTVVRDALAEIVDRRRDDPQLHYVDGLALYGEVDAVEHPLPDALHPDTATHELIGNRFADEVLRRGAPAK</sequence>
<dbReference type="Proteomes" id="UP000275225">
    <property type="component" value="Unassembled WGS sequence"/>
</dbReference>
<dbReference type="EMBL" id="RQJX01000003">
    <property type="protein sequence ID" value="RQN09344.1"/>
    <property type="molecule type" value="Genomic_DNA"/>
</dbReference>
<dbReference type="InterPro" id="IPR013830">
    <property type="entry name" value="SGNH_hydro"/>
</dbReference>
<keyword evidence="3" id="KW-1185">Reference proteome</keyword>
<protein>
    <submittedName>
        <fullName evidence="2">Lipase</fullName>
    </submittedName>
</protein>
<reference evidence="2 3" key="1">
    <citation type="submission" date="2018-11" db="EMBL/GenBank/DDBJ databases">
        <authorList>
            <person name="Li F."/>
        </authorList>
    </citation>
    <scope>NUCLEOTIDE SEQUENCE [LARGE SCALE GENOMIC DNA]</scope>
    <source>
        <strain evidence="2 3">YS17T</strain>
    </source>
</reference>
<dbReference type="InterPro" id="IPR036514">
    <property type="entry name" value="SGNH_hydro_sf"/>
</dbReference>